<evidence type="ECO:0000256" key="9">
    <source>
        <dbReference type="ARBA" id="ARBA00023237"/>
    </source>
</evidence>
<dbReference type="PROSITE" id="PS52016">
    <property type="entry name" value="TONB_DEPENDENT_REC_3"/>
    <property type="match status" value="1"/>
</dbReference>
<dbReference type="PANTHER" id="PTHR30069">
    <property type="entry name" value="TONB-DEPENDENT OUTER MEMBRANE RECEPTOR"/>
    <property type="match status" value="1"/>
</dbReference>
<keyword evidence="5 12" id="KW-0732">Signal</keyword>
<dbReference type="InterPro" id="IPR012910">
    <property type="entry name" value="Plug_dom"/>
</dbReference>
<keyword evidence="7 10" id="KW-0472">Membrane</keyword>
<dbReference type="PANTHER" id="PTHR30069:SF29">
    <property type="entry name" value="HEMOGLOBIN AND HEMOGLOBIN-HAPTOGLOBIN-BINDING PROTEIN 1-RELATED"/>
    <property type="match status" value="1"/>
</dbReference>
<comment type="subcellular location">
    <subcellularLocation>
        <location evidence="1 10">Cell outer membrane</location>
        <topology evidence="1 10">Multi-pass membrane protein</topology>
    </subcellularLocation>
</comment>
<dbReference type="GO" id="GO:0044718">
    <property type="term" value="P:siderophore transmembrane transport"/>
    <property type="evidence" value="ECO:0007669"/>
    <property type="project" value="TreeGrafter"/>
</dbReference>
<accession>A0A401UB36</accession>
<evidence type="ECO:0000259" key="13">
    <source>
        <dbReference type="Pfam" id="PF00593"/>
    </source>
</evidence>
<name>A0A401UB36_9BACT</name>
<keyword evidence="3 10" id="KW-1134">Transmembrane beta strand</keyword>
<keyword evidence="9 10" id="KW-0998">Cell outer membrane</keyword>
<dbReference type="InterPro" id="IPR036942">
    <property type="entry name" value="Beta-barrel_TonB_sf"/>
</dbReference>
<evidence type="ECO:0000256" key="12">
    <source>
        <dbReference type="SAM" id="SignalP"/>
    </source>
</evidence>
<evidence type="ECO:0000259" key="14">
    <source>
        <dbReference type="Pfam" id="PF07715"/>
    </source>
</evidence>
<keyword evidence="2 10" id="KW-0813">Transport</keyword>
<evidence type="ECO:0000256" key="1">
    <source>
        <dbReference type="ARBA" id="ARBA00004571"/>
    </source>
</evidence>
<dbReference type="Proteomes" id="UP000288227">
    <property type="component" value="Unassembled WGS sequence"/>
</dbReference>
<dbReference type="GO" id="GO:0015344">
    <property type="term" value="F:siderophore uptake transmembrane transporter activity"/>
    <property type="evidence" value="ECO:0007669"/>
    <property type="project" value="TreeGrafter"/>
</dbReference>
<keyword evidence="6 11" id="KW-0798">TonB box</keyword>
<evidence type="ECO:0000256" key="5">
    <source>
        <dbReference type="ARBA" id="ARBA00022729"/>
    </source>
</evidence>
<comment type="caution">
    <text evidence="15">The sequence shown here is derived from an EMBL/GenBank/DDBJ whole genome shotgun (WGS) entry which is preliminary data.</text>
</comment>
<protein>
    <submittedName>
        <fullName evidence="15">TonB-dependent receptor</fullName>
    </submittedName>
</protein>
<dbReference type="AlphaFoldDB" id="A0A401UB36"/>
<evidence type="ECO:0000256" key="10">
    <source>
        <dbReference type="PROSITE-ProRule" id="PRU01360"/>
    </source>
</evidence>
<dbReference type="Pfam" id="PF00593">
    <property type="entry name" value="TonB_dep_Rec_b-barrel"/>
    <property type="match status" value="1"/>
</dbReference>
<dbReference type="InterPro" id="IPR000531">
    <property type="entry name" value="Beta-barrel_TonB"/>
</dbReference>
<comment type="similarity">
    <text evidence="10 11">Belongs to the TonB-dependent receptor family.</text>
</comment>
<evidence type="ECO:0000256" key="8">
    <source>
        <dbReference type="ARBA" id="ARBA00023170"/>
    </source>
</evidence>
<feature type="domain" description="TonB-dependent receptor plug" evidence="14">
    <location>
        <begin position="54"/>
        <end position="139"/>
    </location>
</feature>
<dbReference type="OrthoDB" id="9762903at2"/>
<dbReference type="InterPro" id="IPR037066">
    <property type="entry name" value="Plug_dom_sf"/>
</dbReference>
<dbReference type="Gene3D" id="2.170.130.10">
    <property type="entry name" value="TonB-dependent receptor, plug domain"/>
    <property type="match status" value="1"/>
</dbReference>
<feature type="chain" id="PRO_5019371274" evidence="12">
    <location>
        <begin position="21"/>
        <end position="630"/>
    </location>
</feature>
<feature type="domain" description="TonB-dependent receptor-like beta-barrel" evidence="13">
    <location>
        <begin position="242"/>
        <end position="598"/>
    </location>
</feature>
<proteinExistence type="inferred from homology"/>
<keyword evidence="8 15" id="KW-0675">Receptor</keyword>
<evidence type="ECO:0000256" key="3">
    <source>
        <dbReference type="ARBA" id="ARBA00022452"/>
    </source>
</evidence>
<dbReference type="SUPFAM" id="SSF56935">
    <property type="entry name" value="Porins"/>
    <property type="match status" value="1"/>
</dbReference>
<dbReference type="EMBL" id="BHXQ01000004">
    <property type="protein sequence ID" value="GCC52128.1"/>
    <property type="molecule type" value="Genomic_DNA"/>
</dbReference>
<evidence type="ECO:0000256" key="4">
    <source>
        <dbReference type="ARBA" id="ARBA00022692"/>
    </source>
</evidence>
<dbReference type="Pfam" id="PF07715">
    <property type="entry name" value="Plug"/>
    <property type="match status" value="1"/>
</dbReference>
<evidence type="ECO:0000256" key="2">
    <source>
        <dbReference type="ARBA" id="ARBA00022448"/>
    </source>
</evidence>
<dbReference type="RefSeq" id="WP_127122774.1">
    <property type="nucleotide sequence ID" value="NZ_BHXQ01000004.1"/>
</dbReference>
<reference evidence="15 16" key="1">
    <citation type="submission" date="2018-11" db="EMBL/GenBank/DDBJ databases">
        <title>Chryseotalea sanarue gen. nov., sp., nov., a member of the family Cytophagaceae, isolated from a brackish lake in Hamamatsu Japan.</title>
        <authorList>
            <person name="Maejima Y."/>
            <person name="Iino T."/>
            <person name="Muraguchi Y."/>
            <person name="Fukuda K."/>
            <person name="Ohkuma M."/>
            <person name="Moriuchi R."/>
            <person name="Dohra H."/>
            <person name="Kimbara K."/>
            <person name="Shintani M."/>
        </authorList>
    </citation>
    <scope>NUCLEOTIDE SEQUENCE [LARGE SCALE GENOMIC DNA]</scope>
    <source>
        <strain evidence="15 16">Ys</strain>
    </source>
</reference>
<dbReference type="Gene3D" id="2.40.170.20">
    <property type="entry name" value="TonB-dependent receptor, beta-barrel domain"/>
    <property type="match status" value="1"/>
</dbReference>
<gene>
    <name evidence="15" type="ORF">SanaruYs_23640</name>
</gene>
<evidence type="ECO:0000256" key="6">
    <source>
        <dbReference type="ARBA" id="ARBA00023077"/>
    </source>
</evidence>
<sequence length="630" mass="70967">MVLRLGMLFTLVLCAAHLLAQSDTTVLAPVEIYGIRITTYAVGAKVNTLSQGNTVQTLAASLAAESSLYFKNYGSEQLSTISFRGTTASQTAVLWNGINVNAPTLGQTDFSIVPMFLFDEVLIQYGAGSALVGTDAIGGSVSLKNENVIFSRGFNALFHQQVGSFGRIASGIKFNGGNHKWNFSTSLYGFKIKNDFPYNSPAVGYIRRQENAAVKNEGVRQQIAYKISETQQVLLEGIYAHNFRHNQPTVTNFGANETLDNKQVRLALHYDLASDLGVMRATVAHIRDEQEYTDDANSLVSTNQWSALINVDKQLSRQINIRWGGSANRYEAFGDNYPSDLVESRYDVYSSIRYSINSFWLLSINLRQAFYDVRYAPFAPSLGTELKLFETKLNKLTWRGQAARAFRIPTLNDRYWLPVGNQNLKAEDAWQIETGINWKKQTKYTKVDVELSYYKTQTTNMIVWLPNENSNWAPINLQEVNINGLESNLTANTQQGKGQLNAKLSYSFTKSINERGIDGSSIGKQLPYVPIHSGRLMLSASHSGWTIMLRNNYTSMRFISLENSERQALDAYFLMDAELFKEWHWNKVLLTSRVQVNNFSNLYYENFAKHAMPGRNFSMSISIQVNNQLK</sequence>
<keyword evidence="16" id="KW-1185">Reference proteome</keyword>
<dbReference type="InterPro" id="IPR039426">
    <property type="entry name" value="TonB-dep_rcpt-like"/>
</dbReference>
<feature type="signal peptide" evidence="12">
    <location>
        <begin position="1"/>
        <end position="20"/>
    </location>
</feature>
<evidence type="ECO:0000256" key="7">
    <source>
        <dbReference type="ARBA" id="ARBA00023136"/>
    </source>
</evidence>
<evidence type="ECO:0000256" key="11">
    <source>
        <dbReference type="RuleBase" id="RU003357"/>
    </source>
</evidence>
<dbReference type="GO" id="GO:0009279">
    <property type="term" value="C:cell outer membrane"/>
    <property type="evidence" value="ECO:0007669"/>
    <property type="project" value="UniProtKB-SubCell"/>
</dbReference>
<evidence type="ECO:0000313" key="16">
    <source>
        <dbReference type="Proteomes" id="UP000288227"/>
    </source>
</evidence>
<keyword evidence="4 10" id="KW-0812">Transmembrane</keyword>
<evidence type="ECO:0000313" key="15">
    <source>
        <dbReference type="EMBL" id="GCC52128.1"/>
    </source>
</evidence>
<organism evidence="15 16">
    <name type="scientific">Chryseotalea sanaruensis</name>
    <dbReference type="NCBI Taxonomy" id="2482724"/>
    <lineage>
        <taxon>Bacteria</taxon>
        <taxon>Pseudomonadati</taxon>
        <taxon>Bacteroidota</taxon>
        <taxon>Cytophagia</taxon>
        <taxon>Cytophagales</taxon>
        <taxon>Chryseotaleaceae</taxon>
        <taxon>Chryseotalea</taxon>
    </lineage>
</organism>